<organism evidence="2 3">
    <name type="scientific">Nonomuraea thailandensis</name>
    <dbReference type="NCBI Taxonomy" id="1188745"/>
    <lineage>
        <taxon>Bacteria</taxon>
        <taxon>Bacillati</taxon>
        <taxon>Actinomycetota</taxon>
        <taxon>Actinomycetes</taxon>
        <taxon>Streptosporangiales</taxon>
        <taxon>Streptosporangiaceae</taxon>
        <taxon>Nonomuraea</taxon>
    </lineage>
</organism>
<accession>A0A9X2JYV7</accession>
<dbReference type="AlphaFoldDB" id="A0A9X2JYV7"/>
<reference evidence="2" key="1">
    <citation type="submission" date="2022-06" db="EMBL/GenBank/DDBJ databases">
        <title>Sequencing the genomes of 1000 actinobacteria strains.</title>
        <authorList>
            <person name="Klenk H.-P."/>
        </authorList>
    </citation>
    <scope>NUCLEOTIDE SEQUENCE</scope>
    <source>
        <strain evidence="2">DSM 46694</strain>
    </source>
</reference>
<gene>
    <name evidence="2" type="ORF">HD597_001268</name>
</gene>
<feature type="region of interest" description="Disordered" evidence="1">
    <location>
        <begin position="1"/>
        <end position="60"/>
    </location>
</feature>
<evidence type="ECO:0000256" key="1">
    <source>
        <dbReference type="SAM" id="MobiDB-lite"/>
    </source>
</evidence>
<dbReference type="EMBL" id="JAMZEB010000002">
    <property type="protein sequence ID" value="MCP2354248.1"/>
    <property type="molecule type" value="Genomic_DNA"/>
</dbReference>
<dbReference type="Proteomes" id="UP001139648">
    <property type="component" value="Unassembled WGS sequence"/>
</dbReference>
<evidence type="ECO:0000313" key="2">
    <source>
        <dbReference type="EMBL" id="MCP2354248.1"/>
    </source>
</evidence>
<protein>
    <submittedName>
        <fullName evidence="2">Uncharacterized protein</fullName>
    </submittedName>
</protein>
<proteinExistence type="predicted"/>
<evidence type="ECO:0000313" key="3">
    <source>
        <dbReference type="Proteomes" id="UP001139648"/>
    </source>
</evidence>
<feature type="compositionally biased region" description="Basic and acidic residues" evidence="1">
    <location>
        <begin position="1"/>
        <end position="20"/>
    </location>
</feature>
<name>A0A9X2JYV7_9ACTN</name>
<comment type="caution">
    <text evidence="2">The sequence shown here is derived from an EMBL/GenBank/DDBJ whole genome shotgun (WGS) entry which is preliminary data.</text>
</comment>
<dbReference type="RefSeq" id="WP_253740742.1">
    <property type="nucleotide sequence ID" value="NZ_BAABKA010000048.1"/>
</dbReference>
<sequence>MTDTHDHHPRDAPIRERENEGADADPGADGGDQAGSRGQRRAPAFDVPHAFPHPAPPQNGHIRIAWGPSWGRAPSIRIRDLTCECLPTSYELCAGGGLLHIRRTQRRPQGTRISESPWVRTAEGLALWIALLEGRAR</sequence>
<keyword evidence="3" id="KW-1185">Reference proteome</keyword>